<evidence type="ECO:0000313" key="3">
    <source>
        <dbReference type="Proteomes" id="UP000585474"/>
    </source>
</evidence>
<name>A0A7J0H3G9_9ERIC</name>
<reference evidence="2 3" key="1">
    <citation type="submission" date="2019-07" db="EMBL/GenBank/DDBJ databases">
        <title>De Novo Assembly of kiwifruit Actinidia rufa.</title>
        <authorList>
            <person name="Sugita-Konishi S."/>
            <person name="Sato K."/>
            <person name="Mori E."/>
            <person name="Abe Y."/>
            <person name="Kisaki G."/>
            <person name="Hamano K."/>
            <person name="Suezawa K."/>
            <person name="Otani M."/>
            <person name="Fukuda T."/>
            <person name="Manabe T."/>
            <person name="Gomi K."/>
            <person name="Tabuchi M."/>
            <person name="Akimitsu K."/>
            <person name="Kataoka I."/>
        </authorList>
    </citation>
    <scope>NUCLEOTIDE SEQUENCE [LARGE SCALE GENOMIC DNA]</scope>
    <source>
        <strain evidence="3">cv. Fuchu</strain>
    </source>
</reference>
<keyword evidence="2" id="KW-0418">Kinase</keyword>
<feature type="compositionally biased region" description="Polar residues" evidence="1">
    <location>
        <begin position="33"/>
        <end position="44"/>
    </location>
</feature>
<comment type="caution">
    <text evidence="2">The sequence shown here is derived from an EMBL/GenBank/DDBJ whole genome shotgun (WGS) entry which is preliminary data.</text>
</comment>
<dbReference type="AlphaFoldDB" id="A0A7J0H3G9"/>
<feature type="compositionally biased region" description="Low complexity" evidence="1">
    <location>
        <begin position="50"/>
        <end position="89"/>
    </location>
</feature>
<evidence type="ECO:0000313" key="2">
    <source>
        <dbReference type="EMBL" id="GFZ17647.1"/>
    </source>
</evidence>
<evidence type="ECO:0000256" key="1">
    <source>
        <dbReference type="SAM" id="MobiDB-lite"/>
    </source>
</evidence>
<dbReference type="GO" id="GO:0016301">
    <property type="term" value="F:kinase activity"/>
    <property type="evidence" value="ECO:0007669"/>
    <property type="project" value="UniProtKB-KW"/>
</dbReference>
<keyword evidence="2" id="KW-0808">Transferase</keyword>
<organism evidence="2 3">
    <name type="scientific">Actinidia rufa</name>
    <dbReference type="NCBI Taxonomy" id="165716"/>
    <lineage>
        <taxon>Eukaryota</taxon>
        <taxon>Viridiplantae</taxon>
        <taxon>Streptophyta</taxon>
        <taxon>Embryophyta</taxon>
        <taxon>Tracheophyta</taxon>
        <taxon>Spermatophyta</taxon>
        <taxon>Magnoliopsida</taxon>
        <taxon>eudicotyledons</taxon>
        <taxon>Gunneridae</taxon>
        <taxon>Pentapetalae</taxon>
        <taxon>asterids</taxon>
        <taxon>Ericales</taxon>
        <taxon>Actinidiaceae</taxon>
        <taxon>Actinidia</taxon>
    </lineage>
</organism>
<feature type="compositionally biased region" description="Acidic residues" evidence="1">
    <location>
        <begin position="121"/>
        <end position="130"/>
    </location>
</feature>
<accession>A0A7J0H3G9</accession>
<dbReference type="EMBL" id="BJWL01000026">
    <property type="protein sequence ID" value="GFZ17647.1"/>
    <property type="molecule type" value="Genomic_DNA"/>
</dbReference>
<feature type="region of interest" description="Disordered" evidence="1">
    <location>
        <begin position="19"/>
        <end position="152"/>
    </location>
</feature>
<gene>
    <name evidence="2" type="ORF">Acr_26g0009170</name>
</gene>
<dbReference type="OrthoDB" id="1747645at2759"/>
<proteinExistence type="predicted"/>
<protein>
    <submittedName>
        <fullName evidence="2">Protein serine/threonine kinase</fullName>
    </submittedName>
</protein>
<keyword evidence="3" id="KW-1185">Reference proteome</keyword>
<dbReference type="Proteomes" id="UP000585474">
    <property type="component" value="Unassembled WGS sequence"/>
</dbReference>
<sequence>MEDEAEIYEGVRAHFPLTFGKQSKPVTPLESIHNATRRPTTDSAANCGHSSKGFPSLSSSSKAWLDSLKNPKPSSRNRSDPNPSLPNDDAMVGPPRPMRMDNVEEEEEEDRLIGPPRPAAVDEEEDDDGEMIGPPPPPAGFRTGRFGGGGGI</sequence>